<dbReference type="Proteomes" id="UP001476583">
    <property type="component" value="Chromosome"/>
</dbReference>
<protein>
    <submittedName>
        <fullName evidence="1">Uncharacterized protein</fullName>
    </submittedName>
</protein>
<evidence type="ECO:0000313" key="1">
    <source>
        <dbReference type="EMBL" id="WXL25815.1"/>
    </source>
</evidence>
<gene>
    <name evidence="1" type="ORF">WG219_21400</name>
</gene>
<sequence>MSSSTLSLSLACLDAPSIALSAARTDVSATGYFFYGYWFSHKRA</sequence>
<accession>A0ABZ2RFK9</accession>
<organism evidence="1 2">
    <name type="scientific">Ectopseudomonas mendocina</name>
    <name type="common">Pseudomonas mendocina</name>
    <dbReference type="NCBI Taxonomy" id="300"/>
    <lineage>
        <taxon>Bacteria</taxon>
        <taxon>Pseudomonadati</taxon>
        <taxon>Pseudomonadota</taxon>
        <taxon>Gammaproteobacteria</taxon>
        <taxon>Pseudomonadales</taxon>
        <taxon>Pseudomonadaceae</taxon>
        <taxon>Ectopseudomonas</taxon>
    </lineage>
</organism>
<evidence type="ECO:0000313" key="2">
    <source>
        <dbReference type="Proteomes" id="UP001476583"/>
    </source>
</evidence>
<dbReference type="EMBL" id="CP148074">
    <property type="protein sequence ID" value="WXL25815.1"/>
    <property type="molecule type" value="Genomic_DNA"/>
</dbReference>
<proteinExistence type="predicted"/>
<reference evidence="1 2" key="1">
    <citation type="submission" date="2024-03" db="EMBL/GenBank/DDBJ databases">
        <title>Complete genome of BD2.</title>
        <authorList>
            <person name="Cao G."/>
        </authorList>
    </citation>
    <scope>NUCLEOTIDE SEQUENCE [LARGE SCALE GENOMIC DNA]</scope>
    <source>
        <strain evidence="1 2">BD2</strain>
    </source>
</reference>
<keyword evidence="2" id="KW-1185">Reference proteome</keyword>
<name>A0ABZ2RFK9_ECTME</name>